<sequence length="89" mass="10133">SNEPKVTLLELQDLTQYNTVYMSGYKNGTVVLFNKEINSNSFRISCGLYSAHIMMTNFENATFGKLKIEKGFLTQKHPFNFTVPYLAIA</sequence>
<accession>A0ACA9SZD0</accession>
<gene>
    <name evidence="1" type="ORF">RPERSI_LOCUS36487</name>
</gene>
<proteinExistence type="predicted"/>
<keyword evidence="2" id="KW-1185">Reference proteome</keyword>
<evidence type="ECO:0000313" key="1">
    <source>
        <dbReference type="EMBL" id="CAG8851267.1"/>
    </source>
</evidence>
<dbReference type="EMBL" id="CAJVQC010175164">
    <property type="protein sequence ID" value="CAG8851267.1"/>
    <property type="molecule type" value="Genomic_DNA"/>
</dbReference>
<evidence type="ECO:0000313" key="2">
    <source>
        <dbReference type="Proteomes" id="UP000789920"/>
    </source>
</evidence>
<name>A0ACA9SZD0_9GLOM</name>
<protein>
    <submittedName>
        <fullName evidence="1">1016_t:CDS:1</fullName>
    </submittedName>
</protein>
<organism evidence="1 2">
    <name type="scientific">Racocetra persica</name>
    <dbReference type="NCBI Taxonomy" id="160502"/>
    <lineage>
        <taxon>Eukaryota</taxon>
        <taxon>Fungi</taxon>
        <taxon>Fungi incertae sedis</taxon>
        <taxon>Mucoromycota</taxon>
        <taxon>Glomeromycotina</taxon>
        <taxon>Glomeromycetes</taxon>
        <taxon>Diversisporales</taxon>
        <taxon>Gigasporaceae</taxon>
        <taxon>Racocetra</taxon>
    </lineage>
</organism>
<feature type="non-terminal residue" evidence="1">
    <location>
        <position position="1"/>
    </location>
</feature>
<dbReference type="Proteomes" id="UP000789920">
    <property type="component" value="Unassembled WGS sequence"/>
</dbReference>
<reference evidence="1" key="1">
    <citation type="submission" date="2021-06" db="EMBL/GenBank/DDBJ databases">
        <authorList>
            <person name="Kallberg Y."/>
            <person name="Tangrot J."/>
            <person name="Rosling A."/>
        </authorList>
    </citation>
    <scope>NUCLEOTIDE SEQUENCE</scope>
    <source>
        <strain evidence="1">MA461A</strain>
    </source>
</reference>
<comment type="caution">
    <text evidence="1">The sequence shown here is derived from an EMBL/GenBank/DDBJ whole genome shotgun (WGS) entry which is preliminary data.</text>
</comment>